<reference evidence="2" key="1">
    <citation type="journal article" date="2010" name="Genome Biol.">
        <title>Genome sequence of the necrotrophic plant pathogen Pythium ultimum reveals original pathogenicity mechanisms and effector repertoire.</title>
        <authorList>
            <person name="Levesque C.A."/>
            <person name="Brouwer H."/>
            <person name="Cano L."/>
            <person name="Hamilton J.P."/>
            <person name="Holt C."/>
            <person name="Huitema E."/>
            <person name="Raffaele S."/>
            <person name="Robideau G.P."/>
            <person name="Thines M."/>
            <person name="Win J."/>
            <person name="Zerillo M.M."/>
            <person name="Beakes G.W."/>
            <person name="Boore J.L."/>
            <person name="Busam D."/>
            <person name="Dumas B."/>
            <person name="Ferriera S."/>
            <person name="Fuerstenberg S.I."/>
            <person name="Gachon C.M."/>
            <person name="Gaulin E."/>
            <person name="Govers F."/>
            <person name="Grenville-Briggs L."/>
            <person name="Horner N."/>
            <person name="Hostetler J."/>
            <person name="Jiang R.H."/>
            <person name="Johnson J."/>
            <person name="Krajaejun T."/>
            <person name="Lin H."/>
            <person name="Meijer H.J."/>
            <person name="Moore B."/>
            <person name="Morris P."/>
            <person name="Phuntmart V."/>
            <person name="Puiu D."/>
            <person name="Shetty J."/>
            <person name="Stajich J.E."/>
            <person name="Tripathy S."/>
            <person name="Wawra S."/>
            <person name="van West P."/>
            <person name="Whitty B.R."/>
            <person name="Coutinho P.M."/>
            <person name="Henrissat B."/>
            <person name="Martin F."/>
            <person name="Thomas P.D."/>
            <person name="Tyler B.M."/>
            <person name="De Vries R.P."/>
            <person name="Kamoun S."/>
            <person name="Yandell M."/>
            <person name="Tisserat N."/>
            <person name="Buell C.R."/>
        </authorList>
    </citation>
    <scope>NUCLEOTIDE SEQUENCE</scope>
    <source>
        <strain evidence="2">DAOM:BR144</strain>
    </source>
</reference>
<dbReference type="eggNOG" id="ENOG502SDMC">
    <property type="taxonomic scope" value="Eukaryota"/>
</dbReference>
<reference evidence="1" key="3">
    <citation type="submission" date="2015-02" db="UniProtKB">
        <authorList>
            <consortium name="EnsemblProtists"/>
        </authorList>
    </citation>
    <scope>IDENTIFICATION</scope>
    <source>
        <strain evidence="1">DAOM BR144</strain>
    </source>
</reference>
<sequence>MIRQILVGFPGSVLDNRQYLNMDISINPSRYFNRDQYLLGNAACAVSPHLIRPHKSSQSKILENKKVKYLLSKQ</sequence>
<organism evidence="1 2">
    <name type="scientific">Globisporangium ultimum (strain ATCC 200006 / CBS 805.95 / DAOM BR144)</name>
    <name type="common">Pythium ultimum</name>
    <dbReference type="NCBI Taxonomy" id="431595"/>
    <lineage>
        <taxon>Eukaryota</taxon>
        <taxon>Sar</taxon>
        <taxon>Stramenopiles</taxon>
        <taxon>Oomycota</taxon>
        <taxon>Peronosporomycetes</taxon>
        <taxon>Pythiales</taxon>
        <taxon>Pythiaceae</taxon>
        <taxon>Globisporangium</taxon>
    </lineage>
</organism>
<dbReference type="VEuPathDB" id="FungiDB:PYU1_G000949"/>
<dbReference type="HOGENOM" id="CLU_2693235_0_0_1"/>
<dbReference type="AlphaFoldDB" id="K3W7K8"/>
<proteinExistence type="predicted"/>
<dbReference type="Proteomes" id="UP000019132">
    <property type="component" value="Unassembled WGS sequence"/>
</dbReference>
<name>K3W7K8_GLOUD</name>
<evidence type="ECO:0008006" key="3">
    <source>
        <dbReference type="Google" id="ProtNLM"/>
    </source>
</evidence>
<evidence type="ECO:0000313" key="1">
    <source>
        <dbReference type="EnsemblProtists" id="PYU1_T000949"/>
    </source>
</evidence>
<dbReference type="EMBL" id="GL376620">
    <property type="status" value="NOT_ANNOTATED_CDS"/>
    <property type="molecule type" value="Genomic_DNA"/>
</dbReference>
<evidence type="ECO:0000313" key="2">
    <source>
        <dbReference type="Proteomes" id="UP000019132"/>
    </source>
</evidence>
<dbReference type="InParanoid" id="K3W7K8"/>
<protein>
    <recommendedName>
        <fullName evidence="3">DDE Tnp4 domain-containing protein</fullName>
    </recommendedName>
</protein>
<keyword evidence="2" id="KW-1185">Reference proteome</keyword>
<dbReference type="EnsemblProtists" id="PYU1_T000949">
    <property type="protein sequence ID" value="PYU1_T000949"/>
    <property type="gene ID" value="PYU1_G000949"/>
</dbReference>
<accession>K3W7K8</accession>
<reference evidence="2" key="2">
    <citation type="submission" date="2010-04" db="EMBL/GenBank/DDBJ databases">
        <authorList>
            <person name="Buell R."/>
            <person name="Hamilton J."/>
            <person name="Hostetler J."/>
        </authorList>
    </citation>
    <scope>NUCLEOTIDE SEQUENCE [LARGE SCALE GENOMIC DNA]</scope>
    <source>
        <strain evidence="2">DAOM:BR144</strain>
    </source>
</reference>